<gene>
    <name evidence="1" type="ORF">CEN44_11860</name>
</gene>
<name>A0A2N6K3A9_FISMU</name>
<comment type="caution">
    <text evidence="1">The sequence shown here is derived from an EMBL/GenBank/DDBJ whole genome shotgun (WGS) entry which is preliminary data.</text>
</comment>
<dbReference type="AlphaFoldDB" id="A0A2N6K3A9"/>
<protein>
    <submittedName>
        <fullName evidence="1">Uncharacterized protein</fullName>
    </submittedName>
</protein>
<sequence>MGVLIFAKLGTPQTAFLTITYYRMNLILPNYLVYQEKQLKLVKTRVPNYTSYLYPAMEEAKNSTPLRSQV</sequence>
<reference evidence="1 2" key="1">
    <citation type="submission" date="2017-08" db="EMBL/GenBank/DDBJ databases">
        <title>Genomes of Fischerella (Mastigocladus) sp. strains.</title>
        <authorList>
            <person name="Miller S.R."/>
        </authorList>
    </citation>
    <scope>NUCLEOTIDE SEQUENCE [LARGE SCALE GENOMIC DNA]</scope>
    <source>
        <strain evidence="1 2">CCMEE 5323</strain>
    </source>
</reference>
<proteinExistence type="predicted"/>
<keyword evidence="2" id="KW-1185">Reference proteome</keyword>
<evidence type="ECO:0000313" key="2">
    <source>
        <dbReference type="Proteomes" id="UP000235036"/>
    </source>
</evidence>
<organism evidence="1 2">
    <name type="scientific">Fischerella muscicola CCMEE 5323</name>
    <dbReference type="NCBI Taxonomy" id="2019572"/>
    <lineage>
        <taxon>Bacteria</taxon>
        <taxon>Bacillati</taxon>
        <taxon>Cyanobacteriota</taxon>
        <taxon>Cyanophyceae</taxon>
        <taxon>Nostocales</taxon>
        <taxon>Hapalosiphonaceae</taxon>
        <taxon>Fischerella</taxon>
    </lineage>
</organism>
<dbReference type="EMBL" id="NRQW01000250">
    <property type="protein sequence ID" value="PLZ90002.1"/>
    <property type="molecule type" value="Genomic_DNA"/>
</dbReference>
<evidence type="ECO:0000313" key="1">
    <source>
        <dbReference type="EMBL" id="PLZ90002.1"/>
    </source>
</evidence>
<accession>A0A2N6K3A9</accession>
<dbReference type="Proteomes" id="UP000235036">
    <property type="component" value="Unassembled WGS sequence"/>
</dbReference>